<dbReference type="InterPro" id="IPR013162">
    <property type="entry name" value="CD80_C2-set"/>
</dbReference>
<protein>
    <submittedName>
        <fullName evidence="20">Nectin-2</fullName>
    </submittedName>
</protein>
<evidence type="ECO:0000256" key="11">
    <source>
        <dbReference type="ARBA" id="ARBA00023136"/>
    </source>
</evidence>
<reference evidence="20" key="1">
    <citation type="submission" date="2025-08" db="UniProtKB">
        <authorList>
            <consortium name="RefSeq"/>
        </authorList>
    </citation>
    <scope>IDENTIFICATION</scope>
</reference>
<dbReference type="FunCoup" id="A0A6J2W8E1">
    <property type="interactions" value="464"/>
</dbReference>
<keyword evidence="12" id="KW-1015">Disulfide bond</keyword>
<feature type="domain" description="Ig-like" evidence="18">
    <location>
        <begin position="247"/>
        <end position="334"/>
    </location>
</feature>
<comment type="subunit">
    <text evidence="15">Cis- and trans-homodimer. Can form trans-heterodimers.</text>
</comment>
<dbReference type="RefSeq" id="XP_030640528.1">
    <property type="nucleotide sequence ID" value="XM_030784668.1"/>
</dbReference>
<keyword evidence="9" id="KW-0965">Cell junction</keyword>
<dbReference type="GO" id="GO:0007155">
    <property type="term" value="P:cell adhesion"/>
    <property type="evidence" value="ECO:0007669"/>
    <property type="project" value="UniProtKB-KW"/>
</dbReference>
<keyword evidence="6 17" id="KW-0732">Signal</keyword>
<dbReference type="FunFam" id="2.60.40.10:FF:000304">
    <property type="entry name" value="Nectin cell adhesion molecule 1"/>
    <property type="match status" value="1"/>
</dbReference>
<evidence type="ECO:0000256" key="1">
    <source>
        <dbReference type="ARBA" id="ARBA00004251"/>
    </source>
</evidence>
<evidence type="ECO:0000256" key="16">
    <source>
        <dbReference type="SAM" id="Phobius"/>
    </source>
</evidence>
<dbReference type="Gene3D" id="2.60.40.10">
    <property type="entry name" value="Immunoglobulins"/>
    <property type="match status" value="3"/>
</dbReference>
<keyword evidence="7" id="KW-0677">Repeat</keyword>
<dbReference type="SMART" id="SM00406">
    <property type="entry name" value="IGv"/>
    <property type="match status" value="1"/>
</dbReference>
<evidence type="ECO:0000256" key="9">
    <source>
        <dbReference type="ARBA" id="ARBA00022949"/>
    </source>
</evidence>
<dbReference type="GO" id="GO:0005886">
    <property type="term" value="C:plasma membrane"/>
    <property type="evidence" value="ECO:0007669"/>
    <property type="project" value="UniProtKB-SubCell"/>
</dbReference>
<keyword evidence="5 16" id="KW-0812">Transmembrane</keyword>
<gene>
    <name evidence="20" type="primary">si:ch73-22o12.1</name>
</gene>
<dbReference type="SUPFAM" id="SSF48726">
    <property type="entry name" value="Immunoglobulin"/>
    <property type="match status" value="3"/>
</dbReference>
<keyword evidence="8" id="KW-0130">Cell adhesion</keyword>
<evidence type="ECO:0000256" key="14">
    <source>
        <dbReference type="ARBA" id="ARBA00058274"/>
    </source>
</evidence>
<evidence type="ECO:0000313" key="19">
    <source>
        <dbReference type="Proteomes" id="UP000504632"/>
    </source>
</evidence>
<dbReference type="AlphaFoldDB" id="A0A6J2W8E1"/>
<dbReference type="SMART" id="SM00409">
    <property type="entry name" value="IG"/>
    <property type="match status" value="2"/>
</dbReference>
<name>A0A6J2W8E1_CHACN</name>
<organism evidence="19 20">
    <name type="scientific">Chanos chanos</name>
    <name type="common">Milkfish</name>
    <name type="synonym">Mugil chanos</name>
    <dbReference type="NCBI Taxonomy" id="29144"/>
    <lineage>
        <taxon>Eukaryota</taxon>
        <taxon>Metazoa</taxon>
        <taxon>Chordata</taxon>
        <taxon>Craniata</taxon>
        <taxon>Vertebrata</taxon>
        <taxon>Euteleostomi</taxon>
        <taxon>Actinopterygii</taxon>
        <taxon>Neopterygii</taxon>
        <taxon>Teleostei</taxon>
        <taxon>Ostariophysi</taxon>
        <taxon>Gonorynchiformes</taxon>
        <taxon>Chanidae</taxon>
        <taxon>Chanos</taxon>
    </lineage>
</organism>
<evidence type="ECO:0000256" key="7">
    <source>
        <dbReference type="ARBA" id="ARBA00022737"/>
    </source>
</evidence>
<feature type="chain" id="PRO_5027017745" evidence="17">
    <location>
        <begin position="31"/>
        <end position="524"/>
    </location>
</feature>
<feature type="domain" description="Ig-like" evidence="18">
    <location>
        <begin position="149"/>
        <end position="243"/>
    </location>
</feature>
<feature type="transmembrane region" description="Helical" evidence="16">
    <location>
        <begin position="343"/>
        <end position="368"/>
    </location>
</feature>
<accession>A0A6J2W8E1</accession>
<comment type="similarity">
    <text evidence="3">Belongs to the nectin family.</text>
</comment>
<evidence type="ECO:0000256" key="15">
    <source>
        <dbReference type="ARBA" id="ARBA00062858"/>
    </source>
</evidence>
<evidence type="ECO:0000256" key="12">
    <source>
        <dbReference type="ARBA" id="ARBA00023157"/>
    </source>
</evidence>
<feature type="signal peptide" evidence="17">
    <location>
        <begin position="1"/>
        <end position="30"/>
    </location>
</feature>
<dbReference type="PANTHER" id="PTHR47387">
    <property type="entry name" value="NECTIN-2"/>
    <property type="match status" value="1"/>
</dbReference>
<feature type="domain" description="Ig-like" evidence="18">
    <location>
        <begin position="30"/>
        <end position="141"/>
    </location>
</feature>
<dbReference type="InterPro" id="IPR036179">
    <property type="entry name" value="Ig-like_dom_sf"/>
</dbReference>
<proteinExistence type="inferred from homology"/>
<dbReference type="GO" id="GO:0005912">
    <property type="term" value="C:adherens junction"/>
    <property type="evidence" value="ECO:0007669"/>
    <property type="project" value="UniProtKB-SubCell"/>
</dbReference>
<keyword evidence="13" id="KW-0325">Glycoprotein</keyword>
<evidence type="ECO:0000256" key="10">
    <source>
        <dbReference type="ARBA" id="ARBA00022989"/>
    </source>
</evidence>
<comment type="subcellular location">
    <subcellularLocation>
        <location evidence="2">Cell junction</location>
        <location evidence="2">Adherens junction</location>
    </subcellularLocation>
    <subcellularLocation>
        <location evidence="1">Cell membrane</location>
        <topology evidence="1">Single-pass type I membrane protein</topology>
    </subcellularLocation>
</comment>
<dbReference type="Pfam" id="PF07686">
    <property type="entry name" value="V-set"/>
    <property type="match status" value="1"/>
</dbReference>
<sequence length="524" mass="56970">MIGVNCPNRLRKMILVWSLGLLLTIQGVTAQRVKVEPEVMSYPGEAVNLRCQFPNSADTRLTQVTWILEPTDGERTNIAVFHPTFGVNYPASPVAGRVTFTQSPPSLENPSIQIRDVKMTDEGRYICEYATYPSGTEQGVTNLIMLAKPKNSASAVTVVAGTATVVVARCESANGRPASTLTWVTSVSGNGTTPVKTMNADNTVTVKSEYRLVPTPKDNGKEVSCVVRHRTQKQPESFPMKLSIEYPPVVKISGYDNNWYVGRTNVLLTCEAQSNPFPTTVVWKTLTGVIPETVQIKENKLTVLKVDESVNTTFICEVKNRLGIGKDQVTANVREPPTVQSNAGVVAGAVIGSLLALLLVGAIIGVLVTHHRRQQQGGYRGNGKSHGSAYDIKARLFGPSKNGTNGGGGVGNNNGPIYTYRDGPEAGLTEKSNHGLQQHQGGVALLSTTPTAQDILLSGEMDEAERRKFDEVEMEEDERYDHFDRAGPILQLRPHNEDLTGSYIDDDMESQRDGSVISRTAVYV</sequence>
<dbReference type="PANTHER" id="PTHR47387:SF1">
    <property type="entry name" value="NECTIN-2"/>
    <property type="match status" value="1"/>
</dbReference>
<dbReference type="InterPro" id="IPR013783">
    <property type="entry name" value="Ig-like_fold"/>
</dbReference>
<evidence type="ECO:0000256" key="3">
    <source>
        <dbReference type="ARBA" id="ARBA00007810"/>
    </source>
</evidence>
<evidence type="ECO:0000256" key="13">
    <source>
        <dbReference type="ARBA" id="ARBA00023180"/>
    </source>
</evidence>
<dbReference type="PROSITE" id="PS50835">
    <property type="entry name" value="IG_LIKE"/>
    <property type="match status" value="3"/>
</dbReference>
<evidence type="ECO:0000256" key="2">
    <source>
        <dbReference type="ARBA" id="ARBA00004536"/>
    </source>
</evidence>
<evidence type="ECO:0000256" key="6">
    <source>
        <dbReference type="ARBA" id="ARBA00022729"/>
    </source>
</evidence>
<evidence type="ECO:0000313" key="20">
    <source>
        <dbReference type="RefSeq" id="XP_030640528.1"/>
    </source>
</evidence>
<evidence type="ECO:0000256" key="8">
    <source>
        <dbReference type="ARBA" id="ARBA00022889"/>
    </source>
</evidence>
<dbReference type="InterPro" id="IPR003599">
    <property type="entry name" value="Ig_sub"/>
</dbReference>
<dbReference type="InterPro" id="IPR007110">
    <property type="entry name" value="Ig-like_dom"/>
</dbReference>
<dbReference type="InterPro" id="IPR013106">
    <property type="entry name" value="Ig_V-set"/>
</dbReference>
<keyword evidence="10 16" id="KW-1133">Transmembrane helix</keyword>
<dbReference type="Proteomes" id="UP000504632">
    <property type="component" value="Chromosome 9"/>
</dbReference>
<evidence type="ECO:0000256" key="17">
    <source>
        <dbReference type="SAM" id="SignalP"/>
    </source>
</evidence>
<dbReference type="InterPro" id="IPR052659">
    <property type="entry name" value="Nectin/PVR"/>
</dbReference>
<evidence type="ECO:0000259" key="18">
    <source>
        <dbReference type="PROSITE" id="PS50835"/>
    </source>
</evidence>
<dbReference type="GeneID" id="115820946"/>
<evidence type="ECO:0000256" key="5">
    <source>
        <dbReference type="ARBA" id="ARBA00022692"/>
    </source>
</evidence>
<evidence type="ECO:0000256" key="4">
    <source>
        <dbReference type="ARBA" id="ARBA00022475"/>
    </source>
</evidence>
<dbReference type="OrthoDB" id="6413693at2759"/>
<keyword evidence="4" id="KW-1003">Cell membrane</keyword>
<keyword evidence="11 16" id="KW-0472">Membrane</keyword>
<dbReference type="Pfam" id="PF08205">
    <property type="entry name" value="C2-set_2"/>
    <property type="match status" value="1"/>
</dbReference>
<dbReference type="CDD" id="cd12087">
    <property type="entry name" value="TM_EGFR-like"/>
    <property type="match status" value="1"/>
</dbReference>
<dbReference type="InParanoid" id="A0A6J2W8E1"/>
<comment type="function">
    <text evidence="14">Cell adhesion molecule that promotes cell-cell contacts and plays important roles in the development of the nervous system. Acts by forming homophilic or heterophilic trans-dimers.</text>
</comment>
<keyword evidence="19" id="KW-1185">Reference proteome</keyword>